<evidence type="ECO:0000256" key="2">
    <source>
        <dbReference type="ARBA" id="ARBA00022827"/>
    </source>
</evidence>
<organism evidence="6">
    <name type="scientific">marine metagenome</name>
    <dbReference type="NCBI Taxonomy" id="408172"/>
    <lineage>
        <taxon>unclassified sequences</taxon>
        <taxon>metagenomes</taxon>
        <taxon>ecological metagenomes</taxon>
    </lineage>
</organism>
<gene>
    <name evidence="6" type="ORF">METZ01_LOCUS3844</name>
</gene>
<evidence type="ECO:0000259" key="4">
    <source>
        <dbReference type="Pfam" id="PF03241"/>
    </source>
</evidence>
<dbReference type="GO" id="GO:0016627">
    <property type="term" value="F:oxidoreductase activity, acting on the CH-CH group of donors"/>
    <property type="evidence" value="ECO:0007669"/>
    <property type="project" value="InterPro"/>
</dbReference>
<evidence type="ECO:0000313" key="6">
    <source>
        <dbReference type="EMBL" id="SUZ50990.1"/>
    </source>
</evidence>
<dbReference type="Pfam" id="PF03241">
    <property type="entry name" value="HpaB"/>
    <property type="match status" value="1"/>
</dbReference>
<dbReference type="AlphaFoldDB" id="A0A381N8P0"/>
<proteinExistence type="predicted"/>
<feature type="domain" description="HpaB/PvcC/4-BUDH N-terminal" evidence="5">
    <location>
        <begin position="5"/>
        <end position="276"/>
    </location>
</feature>
<dbReference type="InterPro" id="IPR024719">
    <property type="entry name" value="HpaB/PvcC/4-BUDH_C"/>
</dbReference>
<dbReference type="SUPFAM" id="SSF47203">
    <property type="entry name" value="Acyl-CoA dehydrogenase C-terminal domain-like"/>
    <property type="match status" value="1"/>
</dbReference>
<dbReference type="InterPro" id="IPR004925">
    <property type="entry name" value="HpaB/PvcC/4-BUDH"/>
</dbReference>
<dbReference type="PANTHER" id="PTHR36117:SF3">
    <property type="entry name" value="4-HYDROXYPHENYLACETATE 3-MONOOXYGENASE-RELATED"/>
    <property type="match status" value="1"/>
</dbReference>
<dbReference type="GO" id="GO:0050660">
    <property type="term" value="F:flavin adenine dinucleotide binding"/>
    <property type="evidence" value="ECO:0007669"/>
    <property type="project" value="InterPro"/>
</dbReference>
<name>A0A381N8P0_9ZZZZ</name>
<dbReference type="PANTHER" id="PTHR36117">
    <property type="entry name" value="4-HYDROXYPHENYLACETATE 3-MONOOXYGENASE-RELATED"/>
    <property type="match status" value="1"/>
</dbReference>
<dbReference type="PIRSF" id="PIRSF000331">
    <property type="entry name" value="HpaA_HpaB"/>
    <property type="match status" value="1"/>
</dbReference>
<feature type="domain" description="HpaB/PvcC/4-BUDH C-terminal" evidence="4">
    <location>
        <begin position="283"/>
        <end position="481"/>
    </location>
</feature>
<evidence type="ECO:0000259" key="5">
    <source>
        <dbReference type="Pfam" id="PF11794"/>
    </source>
</evidence>
<dbReference type="InterPro" id="IPR024674">
    <property type="entry name" value="HpaB/PvcC/4-BUDH_N"/>
</dbReference>
<dbReference type="GO" id="GO:0016712">
    <property type="term" value="F:oxidoreductase activity, acting on paired donors, with incorporation or reduction of molecular oxygen, reduced flavin or flavoprotein as one donor, and incorporation of one atom of oxygen"/>
    <property type="evidence" value="ECO:0007669"/>
    <property type="project" value="InterPro"/>
</dbReference>
<dbReference type="InterPro" id="IPR012687">
    <property type="entry name" value="HpaB_Deino-type"/>
</dbReference>
<dbReference type="GO" id="GO:0010124">
    <property type="term" value="P:phenylacetate catabolic process"/>
    <property type="evidence" value="ECO:0007669"/>
    <property type="project" value="InterPro"/>
</dbReference>
<dbReference type="InterPro" id="IPR009100">
    <property type="entry name" value="AcylCoA_DH/oxidase_NM_dom_sf"/>
</dbReference>
<keyword evidence="1" id="KW-0285">Flavoprotein</keyword>
<keyword evidence="2" id="KW-0274">FAD</keyword>
<dbReference type="InterPro" id="IPR046373">
    <property type="entry name" value="Acyl-CoA_Oxase/DH_mid-dom_sf"/>
</dbReference>
<evidence type="ECO:0000256" key="3">
    <source>
        <dbReference type="ARBA" id="ARBA00023002"/>
    </source>
</evidence>
<dbReference type="EMBL" id="UINC01000199">
    <property type="protein sequence ID" value="SUZ50990.1"/>
    <property type="molecule type" value="Genomic_DNA"/>
</dbReference>
<sequence>MPAKTGAEYIKNLQNNGPEVYLNGKKVQDVTSHPGLRNGVQTMAKLLDMQHAPDLRDEMTYDSPATGDRVGLSFLTPKTIGDLERRRVMMHHWARTTCGMMGRSPDFMNVNMMAMASAGDYFAQNRPEFKQNIQNYYEHIRENDLVLTHTLLNLQRNRAPGVTPLEDRTDIALSVVKETDAGIIVQGARVLATLAPLSEEIALYPTASHMLPGNAPNPTSFAFAIPCNTPGLKFQCRESFDHGRSHYDHPLGSRFEEMDAVAFFDNVLVPWERVFLLGDVALCNNMQMATNRHLHAGQQVVTRNVAKCEFVLGLANLMTETLGSNDSTQVQTMIAEIIENLEVTRSCLRTAEVDAKIDEWGVMCPAELPLQVARNIFIRMYPRMGEILHLLGSSSLMALPSEADMSGPLAEDISRYLETDTSSARDRVQLFRLAWDVSCSAFGARQILYERFFQADSVRNAVILYNMTDREPASDIVREFLAQD</sequence>
<dbReference type="InterPro" id="IPR036250">
    <property type="entry name" value="AcylCo_DH-like_C"/>
</dbReference>
<dbReference type="SUPFAM" id="SSF56645">
    <property type="entry name" value="Acyl-CoA dehydrogenase NM domain-like"/>
    <property type="match status" value="1"/>
</dbReference>
<dbReference type="Pfam" id="PF11794">
    <property type="entry name" value="HpaB_N"/>
    <property type="match status" value="1"/>
</dbReference>
<dbReference type="Gene3D" id="2.40.110.10">
    <property type="entry name" value="Butyryl-CoA Dehydrogenase, subunit A, domain 2"/>
    <property type="match status" value="1"/>
</dbReference>
<keyword evidence="3" id="KW-0560">Oxidoreductase</keyword>
<evidence type="ECO:0008006" key="7">
    <source>
        <dbReference type="Google" id="ProtNLM"/>
    </source>
</evidence>
<dbReference type="Gene3D" id="1.20.140.10">
    <property type="entry name" value="Butyryl-CoA Dehydrogenase, subunit A, domain 3"/>
    <property type="match status" value="1"/>
</dbReference>
<accession>A0A381N8P0</accession>
<evidence type="ECO:0000256" key="1">
    <source>
        <dbReference type="ARBA" id="ARBA00022630"/>
    </source>
</evidence>
<dbReference type="Gene3D" id="1.10.3140.10">
    <property type="entry name" value="4-hydroxybutyryl-coa dehydratase, domain 1"/>
    <property type="match status" value="1"/>
</dbReference>
<protein>
    <recommendedName>
        <fullName evidence="7">4-hydroxyphenylacetate 3-monooxygenase, oxygenase component</fullName>
    </recommendedName>
</protein>
<reference evidence="6" key="1">
    <citation type="submission" date="2018-05" db="EMBL/GenBank/DDBJ databases">
        <authorList>
            <person name="Lanie J.A."/>
            <person name="Ng W.-L."/>
            <person name="Kazmierczak K.M."/>
            <person name="Andrzejewski T.M."/>
            <person name="Davidsen T.M."/>
            <person name="Wayne K.J."/>
            <person name="Tettelin H."/>
            <person name="Glass J.I."/>
            <person name="Rusch D."/>
            <person name="Podicherti R."/>
            <person name="Tsui H.-C.T."/>
            <person name="Winkler M.E."/>
        </authorList>
    </citation>
    <scope>NUCLEOTIDE SEQUENCE</scope>
</reference>
<dbReference type="NCBIfam" id="TIGR02309">
    <property type="entry name" value="HpaB-1"/>
    <property type="match status" value="1"/>
</dbReference>